<keyword evidence="3" id="KW-1185">Reference proteome</keyword>
<feature type="transmembrane region" description="Helical" evidence="1">
    <location>
        <begin position="90"/>
        <end position="109"/>
    </location>
</feature>
<gene>
    <name evidence="2" type="ORF">AGLY_000235</name>
</gene>
<sequence length="180" mass="21650">MCVCCRYLLRYPNYLVELTMQFAMTYKNFIAYGGIRLDLMKQTRLPKIVPQNIIPVFNSFKMSILITSYKRLEKTKKIIKIKNSKKYNCFLYNCFYDLLLFHWQSSVAFGTNLQKTELIQVKRVFCIIPMCIIYWYYCITKTRLFYNIQINLNVLMSLYLEYVLNNIIVKVIIIKHIHIT</sequence>
<evidence type="ECO:0000313" key="3">
    <source>
        <dbReference type="Proteomes" id="UP000475862"/>
    </source>
</evidence>
<protein>
    <submittedName>
        <fullName evidence="2">Uncharacterized protein</fullName>
    </submittedName>
</protein>
<evidence type="ECO:0000256" key="1">
    <source>
        <dbReference type="SAM" id="Phobius"/>
    </source>
</evidence>
<organism evidence="2 3">
    <name type="scientific">Aphis glycines</name>
    <name type="common">Soybean aphid</name>
    <dbReference type="NCBI Taxonomy" id="307491"/>
    <lineage>
        <taxon>Eukaryota</taxon>
        <taxon>Metazoa</taxon>
        <taxon>Ecdysozoa</taxon>
        <taxon>Arthropoda</taxon>
        <taxon>Hexapoda</taxon>
        <taxon>Insecta</taxon>
        <taxon>Pterygota</taxon>
        <taxon>Neoptera</taxon>
        <taxon>Paraneoptera</taxon>
        <taxon>Hemiptera</taxon>
        <taxon>Sternorrhyncha</taxon>
        <taxon>Aphidomorpha</taxon>
        <taxon>Aphidoidea</taxon>
        <taxon>Aphididae</taxon>
        <taxon>Aphidini</taxon>
        <taxon>Aphis</taxon>
        <taxon>Aphis</taxon>
    </lineage>
</organism>
<name>A0A6G0U6X5_APHGL</name>
<dbReference type="AlphaFoldDB" id="A0A6G0U6X5"/>
<proteinExistence type="predicted"/>
<evidence type="ECO:0000313" key="2">
    <source>
        <dbReference type="EMBL" id="KAE9544693.1"/>
    </source>
</evidence>
<comment type="caution">
    <text evidence="2">The sequence shown here is derived from an EMBL/GenBank/DDBJ whole genome shotgun (WGS) entry which is preliminary data.</text>
</comment>
<feature type="transmembrane region" description="Helical" evidence="1">
    <location>
        <begin position="121"/>
        <end position="139"/>
    </location>
</feature>
<keyword evidence="1" id="KW-1133">Transmembrane helix</keyword>
<keyword evidence="1" id="KW-0472">Membrane</keyword>
<reference evidence="2 3" key="1">
    <citation type="submission" date="2019-08" db="EMBL/GenBank/DDBJ databases">
        <title>The genome of the soybean aphid Biotype 1, its phylome, world population structure and adaptation to the North American continent.</title>
        <authorList>
            <person name="Giordano R."/>
            <person name="Donthu R.K."/>
            <person name="Hernandez A.G."/>
            <person name="Wright C.L."/>
            <person name="Zimin A.V."/>
        </authorList>
    </citation>
    <scope>NUCLEOTIDE SEQUENCE [LARGE SCALE GENOMIC DNA]</scope>
    <source>
        <tissue evidence="2">Whole aphids</tissue>
    </source>
</reference>
<keyword evidence="1" id="KW-0812">Transmembrane</keyword>
<dbReference type="Proteomes" id="UP000475862">
    <property type="component" value="Unassembled WGS sequence"/>
</dbReference>
<accession>A0A6G0U6X5</accession>
<dbReference type="EMBL" id="VYZN01000001">
    <property type="protein sequence ID" value="KAE9544693.1"/>
    <property type="molecule type" value="Genomic_DNA"/>
</dbReference>